<accession>A0A7Y3WQV8</accession>
<dbReference type="RefSeq" id="WP_171295303.1">
    <property type="nucleotide sequence ID" value="NZ_CP087098.1"/>
</dbReference>
<gene>
    <name evidence="2" type="ORF">HLQ16_00615</name>
</gene>
<keyword evidence="1" id="KW-0472">Membrane</keyword>
<dbReference type="AlphaFoldDB" id="A0A7Y3WQV8"/>
<name>A0A7Y3WQV8_9CLOT</name>
<comment type="caution">
    <text evidence="2">The sequence shown here is derived from an EMBL/GenBank/DDBJ whole genome shotgun (WGS) entry which is preliminary data.</text>
</comment>
<protein>
    <submittedName>
        <fullName evidence="2">Uncharacterized protein</fullName>
    </submittedName>
</protein>
<evidence type="ECO:0000256" key="1">
    <source>
        <dbReference type="SAM" id="Phobius"/>
    </source>
</evidence>
<feature type="transmembrane region" description="Helical" evidence="1">
    <location>
        <begin position="69"/>
        <end position="87"/>
    </location>
</feature>
<organism evidence="2 3">
    <name type="scientific">Clostridium estertheticum</name>
    <dbReference type="NCBI Taxonomy" id="238834"/>
    <lineage>
        <taxon>Bacteria</taxon>
        <taxon>Bacillati</taxon>
        <taxon>Bacillota</taxon>
        <taxon>Clostridia</taxon>
        <taxon>Eubacteriales</taxon>
        <taxon>Clostridiaceae</taxon>
        <taxon>Clostridium</taxon>
    </lineage>
</organism>
<evidence type="ECO:0000313" key="3">
    <source>
        <dbReference type="Proteomes" id="UP000531659"/>
    </source>
</evidence>
<dbReference type="Proteomes" id="UP000531659">
    <property type="component" value="Unassembled WGS sequence"/>
</dbReference>
<evidence type="ECO:0000313" key="2">
    <source>
        <dbReference type="EMBL" id="NNU74446.1"/>
    </source>
</evidence>
<keyword evidence="1" id="KW-1133">Transmembrane helix</keyword>
<keyword evidence="1" id="KW-0812">Transmembrane</keyword>
<proteinExistence type="predicted"/>
<sequence length="275" mass="31765">MKSILKKLRKHQIIIIFIIIVLIFLRSFFEYAIKSKGLYLVHDYMYNILNYIILALALLVYFKNEKVRWTYLGILLLLITMNTFGIYKSISNIQFQSNFTHAQNSFIIRETKDEPEFSIIYIPAHKIFMRLDDKIKVTNGYKPFANKGYEVVWLNDDKALIKYLNGTNHISKGDILNFSKTNGPYSNVLANLSGTWIDKNNNKNTINIAGVQITYKVKNKIYWYSSSMSGEQGNYGSILYGNSDTPSIYILMNANNTITVGYTALNNNEQSIYTK</sequence>
<dbReference type="EMBL" id="JABEYB010000001">
    <property type="protein sequence ID" value="NNU74446.1"/>
    <property type="molecule type" value="Genomic_DNA"/>
</dbReference>
<feature type="transmembrane region" description="Helical" evidence="1">
    <location>
        <begin position="44"/>
        <end position="62"/>
    </location>
</feature>
<reference evidence="2 3" key="1">
    <citation type="submission" date="2020-05" db="EMBL/GenBank/DDBJ databases">
        <title>Complete genome of Clostridium estertheticum subspecies estertheticum, isolated from Vacuum packed lamb meat from New Zealand imported to Switzerland.</title>
        <authorList>
            <person name="Wambui J."/>
            <person name="Stevens M.J.A."/>
            <person name="Stephan R."/>
        </authorList>
    </citation>
    <scope>NUCLEOTIDE SEQUENCE [LARGE SCALE GENOMIC DNA]</scope>
    <source>
        <strain evidence="2 3">CEST001</strain>
    </source>
</reference>
<feature type="transmembrane region" description="Helical" evidence="1">
    <location>
        <begin position="12"/>
        <end position="32"/>
    </location>
</feature>